<organism evidence="2 3">
    <name type="scientific">Polarella glacialis</name>
    <name type="common">Dinoflagellate</name>
    <dbReference type="NCBI Taxonomy" id="89957"/>
    <lineage>
        <taxon>Eukaryota</taxon>
        <taxon>Sar</taxon>
        <taxon>Alveolata</taxon>
        <taxon>Dinophyceae</taxon>
        <taxon>Suessiales</taxon>
        <taxon>Suessiaceae</taxon>
        <taxon>Polarella</taxon>
    </lineage>
</organism>
<dbReference type="AlphaFoldDB" id="A0A813H5N0"/>
<feature type="transmembrane region" description="Helical" evidence="1">
    <location>
        <begin position="45"/>
        <end position="64"/>
    </location>
</feature>
<reference evidence="2" key="1">
    <citation type="submission" date="2021-02" db="EMBL/GenBank/DDBJ databases">
        <authorList>
            <person name="Dougan E. K."/>
            <person name="Rhodes N."/>
            <person name="Thang M."/>
            <person name="Chan C."/>
        </authorList>
    </citation>
    <scope>NUCLEOTIDE SEQUENCE</scope>
</reference>
<name>A0A813H5N0_POLGL</name>
<accession>A0A813H5N0</accession>
<comment type="caution">
    <text evidence="2">The sequence shown here is derived from an EMBL/GenBank/DDBJ whole genome shotgun (WGS) entry which is preliminary data.</text>
</comment>
<keyword evidence="1" id="KW-0812">Transmembrane</keyword>
<evidence type="ECO:0000313" key="2">
    <source>
        <dbReference type="EMBL" id="CAE8633133.1"/>
    </source>
</evidence>
<protein>
    <submittedName>
        <fullName evidence="2">Uncharacterized protein</fullName>
    </submittedName>
</protein>
<evidence type="ECO:0000313" key="3">
    <source>
        <dbReference type="Proteomes" id="UP000654075"/>
    </source>
</evidence>
<proteinExistence type="predicted"/>
<gene>
    <name evidence="2" type="ORF">PGLA1383_LOCUS49047</name>
</gene>
<dbReference type="EMBL" id="CAJNNV010030644">
    <property type="protein sequence ID" value="CAE8633133.1"/>
    <property type="molecule type" value="Genomic_DNA"/>
</dbReference>
<sequence>MDNGFTPVAEHSVAPDFSKWTPRSKLGGGPPTAQRITEVNLKEKFTCIIIGILAPFAAMIPFMAKHMEKTDRWDHWKKLVGKARYSTLKNVARMLRKLISLCPNILPPTENLVRDLLGKMNDQKKSPTVIMNYWQVLVWISKKIGTYDPDSALDLVNETNSIQDSVGNVLTMAEKGAKSLTMYAAKALEAVACLEPLQPVRCAAATFLFDNASSGRLNKLQHAPPISFVTSDKTLDLMANLDKNRSVPLIAARHCFTGKPWCSPAEVWLRDKTYSEPCRLEDYLLPACTCRCTPRLPADTLRKPHCSEIVH</sequence>
<keyword evidence="1" id="KW-1133">Transmembrane helix</keyword>
<keyword evidence="3" id="KW-1185">Reference proteome</keyword>
<keyword evidence="1" id="KW-0472">Membrane</keyword>
<evidence type="ECO:0000256" key="1">
    <source>
        <dbReference type="SAM" id="Phobius"/>
    </source>
</evidence>
<dbReference type="Proteomes" id="UP000654075">
    <property type="component" value="Unassembled WGS sequence"/>
</dbReference>